<dbReference type="AlphaFoldDB" id="A0A7R9GQ25"/>
<name>A0A7R9GQ25_TIMCR</name>
<reference evidence="1" key="1">
    <citation type="submission" date="2020-11" db="EMBL/GenBank/DDBJ databases">
        <authorList>
            <person name="Tran Van P."/>
        </authorList>
    </citation>
    <scope>NUCLEOTIDE SEQUENCE</scope>
</reference>
<proteinExistence type="predicted"/>
<dbReference type="EMBL" id="OC316732">
    <property type="protein sequence ID" value="CAD7393494.1"/>
    <property type="molecule type" value="Genomic_DNA"/>
</dbReference>
<gene>
    <name evidence="1" type="ORF">TCEB3V08_LOCUS1463</name>
</gene>
<organism evidence="1">
    <name type="scientific">Timema cristinae</name>
    <name type="common">Walking stick</name>
    <dbReference type="NCBI Taxonomy" id="61476"/>
    <lineage>
        <taxon>Eukaryota</taxon>
        <taxon>Metazoa</taxon>
        <taxon>Ecdysozoa</taxon>
        <taxon>Arthropoda</taxon>
        <taxon>Hexapoda</taxon>
        <taxon>Insecta</taxon>
        <taxon>Pterygota</taxon>
        <taxon>Neoptera</taxon>
        <taxon>Polyneoptera</taxon>
        <taxon>Phasmatodea</taxon>
        <taxon>Timematodea</taxon>
        <taxon>Timematoidea</taxon>
        <taxon>Timematidae</taxon>
        <taxon>Timema</taxon>
    </lineage>
</organism>
<sequence>MARLFRAVHSGNYNGVDRSRVAKLSSTGSPSLPPHVQGPVFLQEPPSWLEFSNTTGAMLSCSAHGSPPPDIRWMDAADKELPHIPRISGGNPQSILTHHVVPDLSLTRLDKLKRVQLGNKLGIRREWGEREVGEEIKLDFGEESIQF</sequence>
<evidence type="ECO:0008006" key="2">
    <source>
        <dbReference type="Google" id="ProtNLM"/>
    </source>
</evidence>
<dbReference type="Gene3D" id="2.60.40.10">
    <property type="entry name" value="Immunoglobulins"/>
    <property type="match status" value="1"/>
</dbReference>
<dbReference type="InterPro" id="IPR013783">
    <property type="entry name" value="Ig-like_fold"/>
</dbReference>
<protein>
    <recommendedName>
        <fullName evidence="2">Ig-like domain-containing protein</fullName>
    </recommendedName>
</protein>
<dbReference type="InterPro" id="IPR036179">
    <property type="entry name" value="Ig-like_dom_sf"/>
</dbReference>
<evidence type="ECO:0000313" key="1">
    <source>
        <dbReference type="EMBL" id="CAD7393494.1"/>
    </source>
</evidence>
<dbReference type="SUPFAM" id="SSF48726">
    <property type="entry name" value="Immunoglobulin"/>
    <property type="match status" value="1"/>
</dbReference>
<accession>A0A7R9GQ25</accession>